<accession>A0A4Y8D9M1</accession>
<dbReference type="AlphaFoldDB" id="A0A4Y8D9M1"/>
<dbReference type="Proteomes" id="UP000297299">
    <property type="component" value="Unassembled WGS sequence"/>
</dbReference>
<dbReference type="OrthoDB" id="10348262at2759"/>
<organism evidence="2 3">
    <name type="scientific">Botryotinia calthae</name>
    <dbReference type="NCBI Taxonomy" id="38488"/>
    <lineage>
        <taxon>Eukaryota</taxon>
        <taxon>Fungi</taxon>
        <taxon>Dikarya</taxon>
        <taxon>Ascomycota</taxon>
        <taxon>Pezizomycotina</taxon>
        <taxon>Leotiomycetes</taxon>
        <taxon>Helotiales</taxon>
        <taxon>Sclerotiniaceae</taxon>
        <taxon>Botryotinia</taxon>
    </lineage>
</organism>
<protein>
    <submittedName>
        <fullName evidence="2">Uncharacterized protein</fullName>
    </submittedName>
</protein>
<feature type="region of interest" description="Disordered" evidence="1">
    <location>
        <begin position="35"/>
        <end position="54"/>
    </location>
</feature>
<reference evidence="2 3" key="1">
    <citation type="submission" date="2017-11" db="EMBL/GenBank/DDBJ databases">
        <title>Comparative genomics of Botrytis spp.</title>
        <authorList>
            <person name="Valero-Jimenez C.A."/>
            <person name="Tapia P."/>
            <person name="Veloso J."/>
            <person name="Silva-Moreno E."/>
            <person name="Staats M."/>
            <person name="Valdes J.H."/>
            <person name="Van Kan J.A.L."/>
        </authorList>
    </citation>
    <scope>NUCLEOTIDE SEQUENCE [LARGE SCALE GENOMIC DNA]</scope>
    <source>
        <strain evidence="2 3">MUCL2830</strain>
    </source>
</reference>
<comment type="caution">
    <text evidence="2">The sequence shown here is derived from an EMBL/GenBank/DDBJ whole genome shotgun (WGS) entry which is preliminary data.</text>
</comment>
<evidence type="ECO:0000313" key="3">
    <source>
        <dbReference type="Proteomes" id="UP000297299"/>
    </source>
</evidence>
<evidence type="ECO:0000256" key="1">
    <source>
        <dbReference type="SAM" id="MobiDB-lite"/>
    </source>
</evidence>
<gene>
    <name evidence="2" type="ORF">BOTCAL_0063g00220</name>
</gene>
<sequence length="90" mass="10529">MSNYIEATMQDPASQEVNELAARLKRLNIEGTFQPSRKPREHVLSHKRRRDNEGAQVGQVSVWYSYTDRLNLSGRFFYKFYLSIGRGECE</sequence>
<name>A0A4Y8D9M1_9HELO</name>
<evidence type="ECO:0000313" key="2">
    <source>
        <dbReference type="EMBL" id="TEY75890.1"/>
    </source>
</evidence>
<feature type="compositionally biased region" description="Basic residues" evidence="1">
    <location>
        <begin position="37"/>
        <end position="49"/>
    </location>
</feature>
<proteinExistence type="predicted"/>
<keyword evidence="3" id="KW-1185">Reference proteome</keyword>
<dbReference type="EMBL" id="PHWZ01000063">
    <property type="protein sequence ID" value="TEY75890.1"/>
    <property type="molecule type" value="Genomic_DNA"/>
</dbReference>